<dbReference type="RefSeq" id="WP_322609983.1">
    <property type="nucleotide sequence ID" value="NZ_JARVCO010000012.1"/>
</dbReference>
<reference evidence="4 5" key="1">
    <citation type="journal article" date="2024" name="Appl. Environ. Microbiol.">
        <title>Pontiella agarivorans sp. nov., a novel marine anaerobic bacterium capable of degrading macroalgal polysaccharides and fixing nitrogen.</title>
        <authorList>
            <person name="Liu N."/>
            <person name="Kivenson V."/>
            <person name="Peng X."/>
            <person name="Cui Z."/>
            <person name="Lankiewicz T.S."/>
            <person name="Gosselin K.M."/>
            <person name="English C.J."/>
            <person name="Blair E.M."/>
            <person name="O'Malley M.A."/>
            <person name="Valentine D.L."/>
        </authorList>
    </citation>
    <scope>NUCLEOTIDE SEQUENCE [LARGE SCALE GENOMIC DNA]</scope>
    <source>
        <strain evidence="4 5">NLcol2</strain>
    </source>
</reference>
<dbReference type="Gene3D" id="2.40.160.20">
    <property type="match status" value="1"/>
</dbReference>
<dbReference type="InterPro" id="IPR027385">
    <property type="entry name" value="Beta-barrel_OMP"/>
</dbReference>
<proteinExistence type="predicted"/>
<dbReference type="EMBL" id="JARVCO010000012">
    <property type="protein sequence ID" value="MDZ8120208.1"/>
    <property type="molecule type" value="Genomic_DNA"/>
</dbReference>
<dbReference type="Pfam" id="PF13505">
    <property type="entry name" value="OMP_b-brl"/>
    <property type="match status" value="1"/>
</dbReference>
<evidence type="ECO:0000256" key="2">
    <source>
        <dbReference type="SAM" id="SignalP"/>
    </source>
</evidence>
<evidence type="ECO:0000259" key="3">
    <source>
        <dbReference type="Pfam" id="PF13505"/>
    </source>
</evidence>
<feature type="chain" id="PRO_5046708507" evidence="2">
    <location>
        <begin position="25"/>
        <end position="209"/>
    </location>
</feature>
<evidence type="ECO:0000256" key="1">
    <source>
        <dbReference type="ARBA" id="ARBA00022729"/>
    </source>
</evidence>
<evidence type="ECO:0000313" key="5">
    <source>
        <dbReference type="Proteomes" id="UP001290861"/>
    </source>
</evidence>
<comment type="caution">
    <text evidence="4">The sequence shown here is derived from an EMBL/GenBank/DDBJ whole genome shotgun (WGS) entry which is preliminary data.</text>
</comment>
<gene>
    <name evidence="4" type="ORF">P9H32_16375</name>
</gene>
<keyword evidence="5" id="KW-1185">Reference proteome</keyword>
<protein>
    <submittedName>
        <fullName evidence="4">Porin family protein</fullName>
    </submittedName>
</protein>
<feature type="signal peptide" evidence="2">
    <location>
        <begin position="1"/>
        <end position="24"/>
    </location>
</feature>
<dbReference type="InterPro" id="IPR011250">
    <property type="entry name" value="OMP/PagP_B-barrel"/>
</dbReference>
<organism evidence="4 5">
    <name type="scientific">Pontiella agarivorans</name>
    <dbReference type="NCBI Taxonomy" id="3038953"/>
    <lineage>
        <taxon>Bacteria</taxon>
        <taxon>Pseudomonadati</taxon>
        <taxon>Kiritimatiellota</taxon>
        <taxon>Kiritimatiellia</taxon>
        <taxon>Kiritimatiellales</taxon>
        <taxon>Pontiellaceae</taxon>
        <taxon>Pontiella</taxon>
    </lineage>
</organism>
<feature type="domain" description="Outer membrane protein beta-barrel" evidence="3">
    <location>
        <begin position="10"/>
        <end position="180"/>
    </location>
</feature>
<evidence type="ECO:0000313" key="4">
    <source>
        <dbReference type="EMBL" id="MDZ8120208.1"/>
    </source>
</evidence>
<dbReference type="Proteomes" id="UP001290861">
    <property type="component" value="Unassembled WGS sequence"/>
</dbReference>
<accession>A0ABU5N186</accession>
<dbReference type="SUPFAM" id="SSF56925">
    <property type="entry name" value="OMPA-like"/>
    <property type="match status" value="1"/>
</dbReference>
<sequence>MKKTNNIILGAIMVMAITAQTSNAKTLLGTNHVRGAFGMVKFGDNFSDDVLGYGYGFEGAVNIAVHSNIDLNITGSYLTADGDTAGVNIDTTTLSGGASLLYHFSPRETVNPFISAGVGAVRSELEIAGSEEHETDTGLNAGAGIEIEASENILCRIRGDYINIDNEDDIAFTASAGYWFTARFMGEAGLSYSLDSEDIVANLGLVFSM</sequence>
<keyword evidence="1 2" id="KW-0732">Signal</keyword>
<name>A0ABU5N186_9BACT</name>